<comment type="pathway">
    <text evidence="2">Protein modification; protein glycosylation.</text>
</comment>
<dbReference type="GO" id="GO:0005789">
    <property type="term" value="C:endoplasmic reticulum membrane"/>
    <property type="evidence" value="ECO:0007669"/>
    <property type="project" value="UniProtKB-SubCell"/>
</dbReference>
<dbReference type="HOGENOM" id="CLU_1098891_0_0_1"/>
<evidence type="ECO:0000256" key="11">
    <source>
        <dbReference type="ARBA" id="ARBA00048899"/>
    </source>
</evidence>
<dbReference type="UniPathway" id="UPA00378"/>
<dbReference type="EMBL" id="KI545851">
    <property type="protein sequence ID" value="EST09955.1"/>
    <property type="molecule type" value="Genomic_DNA"/>
</dbReference>
<evidence type="ECO:0000256" key="10">
    <source>
        <dbReference type="ARBA" id="ARBA00044721"/>
    </source>
</evidence>
<dbReference type="GO" id="GO:0052917">
    <property type="term" value="F:dol-P-Man:Man(7)GlcNAc(2)-PP-Dol alpha-1,6-mannosyltransferase activity"/>
    <property type="evidence" value="ECO:0007669"/>
    <property type="project" value="UniProtKB-EC"/>
</dbReference>
<comment type="catalytic activity">
    <reaction evidence="11">
        <text>an alpha-D-Man-(1-&gt;2)-alpha-D-Man-(1-&gt;2)-alpha-D-Man-(1-&gt;3)-[alpha-D-Man-(1-&gt;2)-alpha-D-Man-(1-&gt;3)-alpha-D-Man-(1-&gt;6)]-beta-D-Man-(1-&gt;4)-beta-D-GlcNAc-(1-&gt;4)-alpha-D-GlcNAc-diphospho-di-trans,poly-cis-dolichol + a di-trans,poly-cis-dolichyl beta-D-mannosyl phosphate = an alpha-D-Man-(1-&gt;2)-alpha-D-Man-(1-&gt;2)-alpha-D-Man-(1-&gt;3)-[alpha-D-Man-(1-&gt;2)-alpha-D-Man-(1-&gt;3)-[alpha-D-Man-(1-&gt;6)]-alpha-D-Man-(1-&gt;6)]-beta-D-Man-(1-&gt;4)-beta-D-GlcNAc-(1-&gt;4)-alpha-D-GlcNAc-diphospho-di-trans,poly-cis-dolichol + a di-trans,poly-cis-dolichyl phosphate + H(+)</text>
        <dbReference type="Rhea" id="RHEA:29535"/>
        <dbReference type="Rhea" id="RHEA-COMP:19498"/>
        <dbReference type="Rhea" id="RHEA-COMP:19501"/>
        <dbReference type="Rhea" id="RHEA-COMP:19518"/>
        <dbReference type="Rhea" id="RHEA-COMP:19519"/>
        <dbReference type="ChEBI" id="CHEBI:15378"/>
        <dbReference type="ChEBI" id="CHEBI:57683"/>
        <dbReference type="ChEBI" id="CHEBI:58211"/>
        <dbReference type="ChEBI" id="CHEBI:132517"/>
        <dbReference type="ChEBI" id="CHEBI:132519"/>
        <dbReference type="EC" id="2.4.1.260"/>
    </reaction>
    <physiologicalReaction direction="left-to-right" evidence="11">
        <dbReference type="Rhea" id="RHEA:29536"/>
    </physiologicalReaction>
</comment>
<dbReference type="InterPro" id="IPR005599">
    <property type="entry name" value="GPI_mannosylTrfase"/>
</dbReference>
<protein>
    <recommendedName>
        <fullName evidence="12">Mannosyltransferase</fullName>
        <ecNumber evidence="12">2.4.1.-</ecNumber>
    </recommendedName>
</protein>
<dbReference type="GO" id="GO:0006487">
    <property type="term" value="P:protein N-linked glycosylation"/>
    <property type="evidence" value="ECO:0007669"/>
    <property type="project" value="TreeGrafter"/>
</dbReference>
<proteinExistence type="inferred from homology"/>
<evidence type="ECO:0000256" key="9">
    <source>
        <dbReference type="ARBA" id="ARBA00023136"/>
    </source>
</evidence>
<evidence type="ECO:0000256" key="3">
    <source>
        <dbReference type="ARBA" id="ARBA00007063"/>
    </source>
</evidence>
<keyword evidence="9 12" id="KW-0472">Membrane</keyword>
<name>V5EWJ7_KALBG</name>
<keyword evidence="8 12" id="KW-1133">Transmembrane helix</keyword>
<evidence type="ECO:0000256" key="4">
    <source>
        <dbReference type="ARBA" id="ARBA00022676"/>
    </source>
</evidence>
<evidence type="ECO:0000256" key="7">
    <source>
        <dbReference type="ARBA" id="ARBA00022824"/>
    </source>
</evidence>
<evidence type="ECO:0000313" key="14">
    <source>
        <dbReference type="Proteomes" id="UP000019377"/>
    </source>
</evidence>
<keyword evidence="4 12" id="KW-0328">Glycosyltransferase</keyword>
<evidence type="ECO:0000256" key="5">
    <source>
        <dbReference type="ARBA" id="ARBA00022679"/>
    </source>
</evidence>
<keyword evidence="5" id="KW-0808">Transferase</keyword>
<feature type="transmembrane region" description="Helical" evidence="12">
    <location>
        <begin position="12"/>
        <end position="29"/>
    </location>
</feature>
<keyword evidence="6 12" id="KW-0812">Transmembrane</keyword>
<evidence type="ECO:0000256" key="12">
    <source>
        <dbReference type="RuleBase" id="RU363075"/>
    </source>
</evidence>
<evidence type="ECO:0000313" key="13">
    <source>
        <dbReference type="EMBL" id="EST09955.1"/>
    </source>
</evidence>
<dbReference type="PANTHER" id="PTHR22760">
    <property type="entry name" value="GLYCOSYLTRANSFERASE"/>
    <property type="match status" value="1"/>
</dbReference>
<dbReference type="eggNOG" id="KOG2516">
    <property type="taxonomic scope" value="Eukaryota"/>
</dbReference>
<evidence type="ECO:0000256" key="2">
    <source>
        <dbReference type="ARBA" id="ARBA00004922"/>
    </source>
</evidence>
<dbReference type="STRING" id="1365824.V5EWJ7"/>
<comment type="subcellular location">
    <subcellularLocation>
        <location evidence="1 12">Endoplasmic reticulum membrane</location>
        <topology evidence="1 12">Multi-pass membrane protein</topology>
    </subcellularLocation>
</comment>
<comment type="caution">
    <text evidence="12">Lacks conserved residue(s) required for the propagation of feature annotation.</text>
</comment>
<dbReference type="AlphaFoldDB" id="V5EWJ7"/>
<gene>
    <name evidence="13" type="ORF">PSEUBRA_SCAF1g00421</name>
</gene>
<evidence type="ECO:0000256" key="6">
    <source>
        <dbReference type="ARBA" id="ARBA00022692"/>
    </source>
</evidence>
<organism evidence="13 14">
    <name type="scientific">Kalmanozyma brasiliensis (strain GHG001)</name>
    <name type="common">Yeast</name>
    <name type="synonym">Pseudozyma brasiliensis</name>
    <dbReference type="NCBI Taxonomy" id="1365824"/>
    <lineage>
        <taxon>Eukaryota</taxon>
        <taxon>Fungi</taxon>
        <taxon>Dikarya</taxon>
        <taxon>Basidiomycota</taxon>
        <taxon>Ustilaginomycotina</taxon>
        <taxon>Ustilaginomycetes</taxon>
        <taxon>Ustilaginales</taxon>
        <taxon>Ustilaginaceae</taxon>
        <taxon>Kalmanozyma</taxon>
    </lineage>
</organism>
<evidence type="ECO:0000256" key="1">
    <source>
        <dbReference type="ARBA" id="ARBA00004477"/>
    </source>
</evidence>
<feature type="transmembrane region" description="Helical" evidence="12">
    <location>
        <begin position="36"/>
        <end position="57"/>
    </location>
</feature>
<dbReference type="Proteomes" id="UP000019377">
    <property type="component" value="Unassembled WGS sequence"/>
</dbReference>
<comment type="function">
    <text evidence="10">Mannosyltransferase that operates in the biosynthetic pathway of dolichol-linked oligosaccharides, the glycan precursors employed in protein asparagine (N)-glycosylation. The assembly of dolichol-linked oligosaccharides begins on the cytosolic side of the endoplasmic reticulum membrane and finishes in its lumen. The sequential addition of sugars to dolichol pyrophosphate produces dolichol-linked oligosaccharides containing fourteen sugars, including two GlcNAcs, nine mannoses and three glucoses. Once assembled, the oligosaccharide is transferred from the lipid to nascent proteins by oligosaccharyltransferases. In the lumen of the endoplasmic reticulum, adds the eighth mannose residue in an alpha-1,6 linkage onto Man(7)GlcNAc(2)-PP-dolichol to produce Man(8)GlcNAc(2)-PP-dolichol.</text>
</comment>
<accession>V5EWJ7</accession>
<dbReference type="EC" id="2.4.1.-" evidence="12"/>
<dbReference type="GeneID" id="27418612"/>
<evidence type="ECO:0000256" key="8">
    <source>
        <dbReference type="ARBA" id="ARBA00022989"/>
    </source>
</evidence>
<dbReference type="PANTHER" id="PTHR22760:SF1">
    <property type="entry name" value="DOL-P-MAN:MAN(7)GLCNAC(2)-PP-DOL ALPHA-1,6-MANNOSYLTRANSFERASE"/>
    <property type="match status" value="1"/>
</dbReference>
<reference evidence="14" key="1">
    <citation type="journal article" date="2013" name="Genome Announc.">
        <title>Draft genome sequence of Pseudozyma brasiliensis sp. nov. strain GHG001, a high producer of endo-1,4-xylanase isolated from an insect pest of sugarcane.</title>
        <authorList>
            <person name="Oliveira J.V.D.C."/>
            <person name="dos Santos R.A.C."/>
            <person name="Borges T.A."/>
            <person name="Riano-Pachon D.M."/>
            <person name="Goldman G.H."/>
        </authorList>
    </citation>
    <scope>NUCLEOTIDE SEQUENCE [LARGE SCALE GENOMIC DNA]</scope>
    <source>
        <strain evidence="14">GHG001</strain>
    </source>
</reference>
<keyword evidence="14" id="KW-1185">Reference proteome</keyword>
<comment type="similarity">
    <text evidence="3 12">Belongs to the glycosyltransferase 22 family.</text>
</comment>
<keyword evidence="7 12" id="KW-0256">Endoplasmic reticulum</keyword>
<dbReference type="OrthoDB" id="19039at2759"/>
<sequence>MLGHKEWRFAFYILPALNVVAAIGASTLVRSISGKAIVAALIFLQVALSWFTGYLSAINYPGGEALKALHEHIESGRDHVSSGRVIIHVDVLPAMTGVTLFQSTHLDRTRANGTRLDPFAGVLPASCESKQCWVYDKTEDLPRSGPEAARAWSTYTHLVTEAPDCRVLRTQSGDVLAASRQPFEPIAPPISSFSGLRRKSASQIKTDLLGLPKAIASALRGHGNLDSVMRLGLPVVTVEEPAVWLCRRKVEIS</sequence>
<dbReference type="Pfam" id="PF03901">
    <property type="entry name" value="Glyco_transf_22"/>
    <property type="match status" value="1"/>
</dbReference>